<evidence type="ECO:0000313" key="2">
    <source>
        <dbReference type="Proteomes" id="UP000324222"/>
    </source>
</evidence>
<sequence>MSPILSLTHHLASLPCFQSPAGLTHEQRTAPL</sequence>
<comment type="caution">
    <text evidence="1">The sequence shown here is derived from an EMBL/GenBank/DDBJ whole genome shotgun (WGS) entry which is preliminary data.</text>
</comment>
<dbReference type="AlphaFoldDB" id="A0A5B7K7V2"/>
<gene>
    <name evidence="1" type="ORF">E2C01_098515</name>
</gene>
<dbReference type="EMBL" id="VSRR010133686">
    <property type="protein sequence ID" value="MPD02906.1"/>
    <property type="molecule type" value="Genomic_DNA"/>
</dbReference>
<evidence type="ECO:0000313" key="1">
    <source>
        <dbReference type="EMBL" id="MPD02906.1"/>
    </source>
</evidence>
<reference evidence="1 2" key="1">
    <citation type="submission" date="2019-05" db="EMBL/GenBank/DDBJ databases">
        <title>Another draft genome of Portunus trituberculatus and its Hox gene families provides insights of decapod evolution.</title>
        <authorList>
            <person name="Jeong J.-H."/>
            <person name="Song I."/>
            <person name="Kim S."/>
            <person name="Choi T."/>
            <person name="Kim D."/>
            <person name="Ryu S."/>
            <person name="Kim W."/>
        </authorList>
    </citation>
    <scope>NUCLEOTIDE SEQUENCE [LARGE SCALE GENOMIC DNA]</scope>
    <source>
        <tissue evidence="1">Muscle</tissue>
    </source>
</reference>
<name>A0A5B7K7V2_PORTR</name>
<protein>
    <submittedName>
        <fullName evidence="1">Uncharacterized protein</fullName>
    </submittedName>
</protein>
<accession>A0A5B7K7V2</accession>
<proteinExistence type="predicted"/>
<dbReference type="Proteomes" id="UP000324222">
    <property type="component" value="Unassembled WGS sequence"/>
</dbReference>
<organism evidence="1 2">
    <name type="scientific">Portunus trituberculatus</name>
    <name type="common">Swimming crab</name>
    <name type="synonym">Neptunus trituberculatus</name>
    <dbReference type="NCBI Taxonomy" id="210409"/>
    <lineage>
        <taxon>Eukaryota</taxon>
        <taxon>Metazoa</taxon>
        <taxon>Ecdysozoa</taxon>
        <taxon>Arthropoda</taxon>
        <taxon>Crustacea</taxon>
        <taxon>Multicrustacea</taxon>
        <taxon>Malacostraca</taxon>
        <taxon>Eumalacostraca</taxon>
        <taxon>Eucarida</taxon>
        <taxon>Decapoda</taxon>
        <taxon>Pleocyemata</taxon>
        <taxon>Brachyura</taxon>
        <taxon>Eubrachyura</taxon>
        <taxon>Portunoidea</taxon>
        <taxon>Portunidae</taxon>
        <taxon>Portuninae</taxon>
        <taxon>Portunus</taxon>
    </lineage>
</organism>
<keyword evidence="2" id="KW-1185">Reference proteome</keyword>